<dbReference type="Pfam" id="PF13649">
    <property type="entry name" value="Methyltransf_25"/>
    <property type="match status" value="1"/>
</dbReference>
<protein>
    <recommendedName>
        <fullName evidence="1">Methyltransferase domain-containing protein</fullName>
    </recommendedName>
</protein>
<dbReference type="SUPFAM" id="SSF53335">
    <property type="entry name" value="S-adenosyl-L-methionine-dependent methyltransferases"/>
    <property type="match status" value="1"/>
</dbReference>
<evidence type="ECO:0000259" key="1">
    <source>
        <dbReference type="Pfam" id="PF13649"/>
    </source>
</evidence>
<gene>
    <name evidence="2" type="ORF">SDC9_169802</name>
</gene>
<name>A0A645G9E1_9ZZZZ</name>
<dbReference type="CDD" id="cd02440">
    <property type="entry name" value="AdoMet_MTases"/>
    <property type="match status" value="1"/>
</dbReference>
<feature type="domain" description="Methyltransferase" evidence="1">
    <location>
        <begin position="2"/>
        <end position="76"/>
    </location>
</feature>
<dbReference type="InterPro" id="IPR029063">
    <property type="entry name" value="SAM-dependent_MTases_sf"/>
</dbReference>
<comment type="caution">
    <text evidence="2">The sequence shown here is derived from an EMBL/GenBank/DDBJ whole genome shotgun (WGS) entry which is preliminary data.</text>
</comment>
<dbReference type="EMBL" id="VSSQ01070642">
    <property type="protein sequence ID" value="MPN22419.1"/>
    <property type="molecule type" value="Genomic_DNA"/>
</dbReference>
<dbReference type="InterPro" id="IPR041698">
    <property type="entry name" value="Methyltransf_25"/>
</dbReference>
<sequence length="200" mass="22896">MTLFDLSEENVHFGLQQAEQQQVPLKGIAGDARFADTLVQEQVDHVFLMGPLYHLSDPADRRQAIQAALHCLKPGGKLYVSFIMLLSGIHYALTYMPECILDPVETNYLQSVRENKTFFGHTFTFAYFTPQHEIEPLMAEFPLKKLHRFAQEGILTAREPQLLQQPAEVVEAWIRLAVELCEREDLLALAEHHMYIGEKC</sequence>
<dbReference type="AlphaFoldDB" id="A0A645G9E1"/>
<organism evidence="2">
    <name type="scientific">bioreactor metagenome</name>
    <dbReference type="NCBI Taxonomy" id="1076179"/>
    <lineage>
        <taxon>unclassified sequences</taxon>
        <taxon>metagenomes</taxon>
        <taxon>ecological metagenomes</taxon>
    </lineage>
</organism>
<proteinExistence type="predicted"/>
<accession>A0A645G9E1</accession>
<reference evidence="2" key="1">
    <citation type="submission" date="2019-08" db="EMBL/GenBank/DDBJ databases">
        <authorList>
            <person name="Kucharzyk K."/>
            <person name="Murdoch R.W."/>
            <person name="Higgins S."/>
            <person name="Loffler F."/>
        </authorList>
    </citation>
    <scope>NUCLEOTIDE SEQUENCE</scope>
</reference>
<evidence type="ECO:0000313" key="2">
    <source>
        <dbReference type="EMBL" id="MPN22419.1"/>
    </source>
</evidence>
<dbReference type="Gene3D" id="3.40.50.150">
    <property type="entry name" value="Vaccinia Virus protein VP39"/>
    <property type="match status" value="1"/>
</dbReference>